<name>A0AAD1XFJ0_EUPCR</name>
<dbReference type="Proteomes" id="UP001295684">
    <property type="component" value="Unassembled WGS sequence"/>
</dbReference>
<accession>A0AAD1XFJ0</accession>
<dbReference type="EMBL" id="CAMPGE010011069">
    <property type="protein sequence ID" value="CAI2369912.1"/>
    <property type="molecule type" value="Genomic_DNA"/>
</dbReference>
<proteinExistence type="predicted"/>
<keyword evidence="2" id="KW-1185">Reference proteome</keyword>
<gene>
    <name evidence="1" type="ORF">ECRASSUSDP1_LOCUS11217</name>
</gene>
<evidence type="ECO:0000313" key="2">
    <source>
        <dbReference type="Proteomes" id="UP001295684"/>
    </source>
</evidence>
<evidence type="ECO:0000313" key="1">
    <source>
        <dbReference type="EMBL" id="CAI2369912.1"/>
    </source>
</evidence>
<sequence>MYNNHSYYRRKISTGKATPVCNIDLMSGSPVSEFRKASNYKSCITKDHQKDFLETTIKNYEKLEFTLNPYFSAKNEIEDKHNNCKDSILSTENEKSLRRIKLLHSILNDEQTNDGSLYHITNLSEKEEPIHDTDTFKGSRPVNLVTDGSENINEDSDVCLGGTNAKVKYKKKVSFVTDLIQQTKEGDPEMESFSLRPQSTLSHMSIAEEYVVESRCTALISRESNNKGFNIHDVSDKENQGHFNANNWAGSKDLNQTLTPGGNCTLKDCIDYISFATNASRLENTNNYSEINMSTIKSKSSSVTRTKRFAPARLPLATKKCNFIHSKTKFSPPSTHPCQNLNLNLTQIPGSKLQECLCSIKPILDFSRQNDITLKITL</sequence>
<dbReference type="AlphaFoldDB" id="A0AAD1XFJ0"/>
<reference evidence="1" key="1">
    <citation type="submission" date="2023-07" db="EMBL/GenBank/DDBJ databases">
        <authorList>
            <consortium name="AG Swart"/>
            <person name="Singh M."/>
            <person name="Singh A."/>
            <person name="Seah K."/>
            <person name="Emmerich C."/>
        </authorList>
    </citation>
    <scope>NUCLEOTIDE SEQUENCE</scope>
    <source>
        <strain evidence="1">DP1</strain>
    </source>
</reference>
<protein>
    <submittedName>
        <fullName evidence="1">Uncharacterized protein</fullName>
    </submittedName>
</protein>
<comment type="caution">
    <text evidence="1">The sequence shown here is derived from an EMBL/GenBank/DDBJ whole genome shotgun (WGS) entry which is preliminary data.</text>
</comment>
<organism evidence="1 2">
    <name type="scientific">Euplotes crassus</name>
    <dbReference type="NCBI Taxonomy" id="5936"/>
    <lineage>
        <taxon>Eukaryota</taxon>
        <taxon>Sar</taxon>
        <taxon>Alveolata</taxon>
        <taxon>Ciliophora</taxon>
        <taxon>Intramacronucleata</taxon>
        <taxon>Spirotrichea</taxon>
        <taxon>Hypotrichia</taxon>
        <taxon>Euplotida</taxon>
        <taxon>Euplotidae</taxon>
        <taxon>Moneuplotes</taxon>
    </lineage>
</organism>